<dbReference type="VEuPathDB" id="MicrosporidiaDB:NEDG_00761"/>
<dbReference type="GO" id="GO:0097373">
    <property type="term" value="C:MCM core complex"/>
    <property type="evidence" value="ECO:0007669"/>
    <property type="project" value="UniProtKB-ARBA"/>
</dbReference>
<dbReference type="EC" id="3.6.4.12" evidence="11"/>
<dbReference type="STRING" id="1805483.A0A177ECT1"/>
<evidence type="ECO:0000256" key="9">
    <source>
        <dbReference type="ARBA" id="ARBA00023242"/>
    </source>
</evidence>
<keyword evidence="8 10" id="KW-0238">DNA-binding</keyword>
<dbReference type="Gene3D" id="2.40.50.140">
    <property type="entry name" value="Nucleic acid-binding proteins"/>
    <property type="match status" value="1"/>
</dbReference>
<comment type="subcellular location">
    <subcellularLocation>
        <location evidence="1">Nucleus</location>
    </subcellularLocation>
</comment>
<dbReference type="Gene3D" id="2.20.28.10">
    <property type="match status" value="1"/>
</dbReference>
<dbReference type="GO" id="GO:0005524">
    <property type="term" value="F:ATP binding"/>
    <property type="evidence" value="ECO:0007669"/>
    <property type="project" value="UniProtKB-UniRule"/>
</dbReference>
<comment type="catalytic activity">
    <reaction evidence="11">
        <text>ATP + H2O = ADP + phosphate + H(+)</text>
        <dbReference type="Rhea" id="RHEA:13065"/>
        <dbReference type="ChEBI" id="CHEBI:15377"/>
        <dbReference type="ChEBI" id="CHEBI:15378"/>
        <dbReference type="ChEBI" id="CHEBI:30616"/>
        <dbReference type="ChEBI" id="CHEBI:43474"/>
        <dbReference type="ChEBI" id="CHEBI:456216"/>
        <dbReference type="EC" id="3.6.4.12"/>
    </reaction>
</comment>
<dbReference type="GO" id="GO:0005656">
    <property type="term" value="C:nuclear pre-replicative complex"/>
    <property type="evidence" value="ECO:0007669"/>
    <property type="project" value="UniProtKB-ARBA"/>
</dbReference>
<dbReference type="Pfam" id="PF17855">
    <property type="entry name" value="MCM_lid"/>
    <property type="match status" value="1"/>
</dbReference>
<dbReference type="InterPro" id="IPR001208">
    <property type="entry name" value="MCM_dom"/>
</dbReference>
<dbReference type="InterPro" id="IPR027925">
    <property type="entry name" value="MCM_N"/>
</dbReference>
<dbReference type="GO" id="GO:1902975">
    <property type="term" value="P:mitotic DNA replication initiation"/>
    <property type="evidence" value="ECO:0007669"/>
    <property type="project" value="TreeGrafter"/>
</dbReference>
<dbReference type="Pfam" id="PF00493">
    <property type="entry name" value="MCM"/>
    <property type="match status" value="1"/>
</dbReference>
<dbReference type="InterPro" id="IPR008047">
    <property type="entry name" value="MCM_4"/>
</dbReference>
<dbReference type="GO" id="GO:0000727">
    <property type="term" value="P:double-strand break repair via break-induced replication"/>
    <property type="evidence" value="ECO:0007669"/>
    <property type="project" value="TreeGrafter"/>
</dbReference>
<comment type="similarity">
    <text evidence="2 10">Belongs to the MCM family.</text>
</comment>
<evidence type="ECO:0000256" key="3">
    <source>
        <dbReference type="ARBA" id="ARBA00022705"/>
    </source>
</evidence>
<evidence type="ECO:0000256" key="1">
    <source>
        <dbReference type="ARBA" id="ARBA00004123"/>
    </source>
</evidence>
<dbReference type="GO" id="GO:0031261">
    <property type="term" value="C:DNA replication preinitiation complex"/>
    <property type="evidence" value="ECO:0007669"/>
    <property type="project" value="UniProtKB-ARBA"/>
</dbReference>
<dbReference type="PRINTS" id="PR01660">
    <property type="entry name" value="MCMPROTEIN4"/>
</dbReference>
<gene>
    <name evidence="13" type="ORF">NEDG_00761</name>
</gene>
<protein>
    <recommendedName>
        <fullName evidence="11">DNA replication licensing factor MCM4</fullName>
        <ecNumber evidence="11">3.6.4.12</ecNumber>
    </recommendedName>
</protein>
<keyword evidence="3 11" id="KW-0235">DNA replication</keyword>
<dbReference type="InterPro" id="IPR041562">
    <property type="entry name" value="MCM_lid"/>
</dbReference>
<evidence type="ECO:0000256" key="10">
    <source>
        <dbReference type="RuleBase" id="RU004070"/>
    </source>
</evidence>
<keyword evidence="5 11" id="KW-0378">Hydrolase</keyword>
<keyword evidence="7 10" id="KW-0067">ATP-binding</keyword>
<dbReference type="Pfam" id="PF14551">
    <property type="entry name" value="MCM_N"/>
    <property type="match status" value="1"/>
</dbReference>
<proteinExistence type="inferred from homology"/>
<dbReference type="AlphaFoldDB" id="A0A177ECT1"/>
<dbReference type="RefSeq" id="XP_067544276.1">
    <property type="nucleotide sequence ID" value="XM_067688179.1"/>
</dbReference>
<dbReference type="FunFam" id="3.40.50.300:FF:000826">
    <property type="entry name" value="Replicative DNA helicase Mcm"/>
    <property type="match status" value="1"/>
</dbReference>
<accession>A0A177ECT1</accession>
<evidence type="ECO:0000256" key="11">
    <source>
        <dbReference type="RuleBase" id="RU368062"/>
    </source>
</evidence>
<evidence type="ECO:0000256" key="4">
    <source>
        <dbReference type="ARBA" id="ARBA00022741"/>
    </source>
</evidence>
<dbReference type="GO" id="GO:0016887">
    <property type="term" value="F:ATP hydrolysis activity"/>
    <property type="evidence" value="ECO:0007669"/>
    <property type="project" value="RHEA"/>
</dbReference>
<dbReference type="SUPFAM" id="SSF52540">
    <property type="entry name" value="P-loop containing nucleoside triphosphate hydrolases"/>
    <property type="match status" value="1"/>
</dbReference>
<dbReference type="SUPFAM" id="SSF50249">
    <property type="entry name" value="Nucleic acid-binding proteins"/>
    <property type="match status" value="1"/>
</dbReference>
<dbReference type="InterPro" id="IPR012340">
    <property type="entry name" value="NA-bd_OB-fold"/>
</dbReference>
<dbReference type="PROSITE" id="PS00847">
    <property type="entry name" value="MCM_1"/>
    <property type="match status" value="1"/>
</dbReference>
<feature type="domain" description="MCM C-terminal AAA(+) ATPase" evidence="12">
    <location>
        <begin position="355"/>
        <end position="560"/>
    </location>
</feature>
<sequence>MVERDGESSMHSQNSLAFSFEDASQLNVSLGQNHASYHTDTHEADELGSEIHKGSICTLENVRVVWGTTINIQETIELFKDFIRTYTTEETAYHESRKLYIEKIDEIHEVESPVLRIDCSHMNKEKYQKLLKEIELYPVEILPLLEIGIMDLYLEKYPQAQTSIQILLVNIGKKREIKGLAPIDIDTTVEIQGMVTKTSGIIPDILTATYVCTKCSHTLKAEVVRDVIAEPVDCACGEKFSMEMESTLCKFQDKQIIKVQEMPGSTKDGLVPSTITIIAENTGVDAFIPGDRVKISGIYRAVPIKLNYIHRTIKSSFKTYIEMISFAKISHTEEPVEDAFVVLEQIEQLRVQPDIYEMLAESLAPSIYGMLDVKKGLLLQLFGGVTKTLNGARFRGDINVLLAGDPGVAKSQLLLGVHRLTDRGVYTCGKGSSAVGLTASVSRDSDSGQHILESGALVISDGGICCIDEFDKMGEQTRSVLHEAMEQQTVSVAKAGIITTLNARCSILAACNPINSSYNPKKNIVENLDIPPTLLSRFDIVCLLLDKIETKRDRQISDHIIRLYTGDAETAIPPIERSILKQYIKEGRRIIPKLTQDASERVSRGYQELRQLGHGKSVTATTRQLESIIRLSEAHARMRLAQTVEVQDVEEAIRLIKDSLHIYAIDPVTGRIDMELIHTGKTTASLQMEETLKEEILKLLGKGTTIPILLERLTQNTRLTEKGLRFALTELQEEGKLILDGVSVTPN</sequence>
<evidence type="ECO:0000313" key="14">
    <source>
        <dbReference type="Proteomes" id="UP000185944"/>
    </source>
</evidence>
<keyword evidence="9 11" id="KW-0539">Nucleus</keyword>
<dbReference type="Gene3D" id="3.40.50.300">
    <property type="entry name" value="P-loop containing nucleotide triphosphate hydrolases"/>
    <property type="match status" value="1"/>
</dbReference>
<comment type="caution">
    <text evidence="13">The sequence shown here is derived from an EMBL/GenBank/DDBJ whole genome shotgun (WGS) entry which is preliminary data.</text>
</comment>
<evidence type="ECO:0000256" key="2">
    <source>
        <dbReference type="ARBA" id="ARBA00008010"/>
    </source>
</evidence>
<dbReference type="PROSITE" id="PS50051">
    <property type="entry name" value="MCM_2"/>
    <property type="match status" value="1"/>
</dbReference>
<dbReference type="Gene3D" id="3.30.1640.10">
    <property type="entry name" value="mini-chromosome maintenance (MCM) complex, chain A, domain 1"/>
    <property type="match status" value="1"/>
</dbReference>
<organism evidence="13 14">
    <name type="scientific">Nematocida displodere</name>
    <dbReference type="NCBI Taxonomy" id="1805483"/>
    <lineage>
        <taxon>Eukaryota</taxon>
        <taxon>Fungi</taxon>
        <taxon>Fungi incertae sedis</taxon>
        <taxon>Microsporidia</taxon>
        <taxon>Nematocida</taxon>
    </lineage>
</organism>
<dbReference type="SMART" id="SM00350">
    <property type="entry name" value="MCM"/>
    <property type="match status" value="1"/>
</dbReference>
<keyword evidence="14" id="KW-1185">Reference proteome</keyword>
<dbReference type="Pfam" id="PF17207">
    <property type="entry name" value="MCM_OB"/>
    <property type="match status" value="1"/>
</dbReference>
<dbReference type="InterPro" id="IPR031327">
    <property type="entry name" value="MCM"/>
</dbReference>
<dbReference type="InterPro" id="IPR033762">
    <property type="entry name" value="MCM_OB"/>
</dbReference>
<dbReference type="GeneID" id="93647111"/>
<comment type="subunit">
    <text evidence="11">Component of the MCM2-7 complex.</text>
</comment>
<comment type="function">
    <text evidence="11">Acts as component of the MCM2-7 complex (MCM complex) which is the replicative helicase essential for 'once per cell cycle' DNA replication initiation and elongation in eukaryotic cells. The active ATPase sites in the MCM2-7 ring are formed through the interaction surfaces of two neighboring subunits such that a critical structure of a conserved arginine finger motif is provided in trans relative to the ATP-binding site of the Walker A box of the adjacent subunit. The six ATPase active sites, however, are likely to contribute differentially to the complex helicase activity.</text>
</comment>
<dbReference type="FunFam" id="2.20.28.10:FF:000003">
    <property type="entry name" value="DNA helicase"/>
    <property type="match status" value="1"/>
</dbReference>
<dbReference type="GO" id="GO:0042555">
    <property type="term" value="C:MCM complex"/>
    <property type="evidence" value="ECO:0007669"/>
    <property type="project" value="UniProtKB-UniRule"/>
</dbReference>
<evidence type="ECO:0000256" key="7">
    <source>
        <dbReference type="ARBA" id="ARBA00022840"/>
    </source>
</evidence>
<dbReference type="GO" id="GO:0017116">
    <property type="term" value="F:single-stranded DNA helicase activity"/>
    <property type="evidence" value="ECO:0007669"/>
    <property type="project" value="TreeGrafter"/>
</dbReference>
<dbReference type="PRINTS" id="PR01657">
    <property type="entry name" value="MCMFAMILY"/>
</dbReference>
<keyword evidence="4 10" id="KW-0547">Nucleotide-binding</keyword>
<reference evidence="13 14" key="1">
    <citation type="submission" date="2016-02" db="EMBL/GenBank/DDBJ databases">
        <title>Discovery of a natural microsporidian pathogen with a broad tissue tropism in Caenorhabditis elegans.</title>
        <authorList>
            <person name="Luallen R.J."/>
            <person name="Reinke A.W."/>
            <person name="Tong L."/>
            <person name="Botts M.R."/>
            <person name="Felix M.-A."/>
            <person name="Troemel E.R."/>
        </authorList>
    </citation>
    <scope>NUCLEOTIDE SEQUENCE [LARGE SCALE GENOMIC DNA]</scope>
    <source>
        <strain evidence="13 14">JUm2807</strain>
    </source>
</reference>
<name>A0A177ECT1_9MICR</name>
<keyword evidence="6 11" id="KW-0347">Helicase</keyword>
<evidence type="ECO:0000259" key="12">
    <source>
        <dbReference type="PROSITE" id="PS50051"/>
    </source>
</evidence>
<dbReference type="PANTHER" id="PTHR11630:SF66">
    <property type="entry name" value="DNA REPLICATION LICENSING FACTOR MCM4"/>
    <property type="match status" value="1"/>
</dbReference>
<evidence type="ECO:0000256" key="6">
    <source>
        <dbReference type="ARBA" id="ARBA00022806"/>
    </source>
</evidence>
<dbReference type="GO" id="GO:0006279">
    <property type="term" value="P:premeiotic DNA replication"/>
    <property type="evidence" value="ECO:0007669"/>
    <property type="project" value="UniProtKB-ARBA"/>
</dbReference>
<dbReference type="GO" id="GO:0003697">
    <property type="term" value="F:single-stranded DNA binding"/>
    <property type="evidence" value="ECO:0007669"/>
    <property type="project" value="TreeGrafter"/>
</dbReference>
<dbReference type="OrthoDB" id="10251574at2759"/>
<dbReference type="Proteomes" id="UP000185944">
    <property type="component" value="Unassembled WGS sequence"/>
</dbReference>
<evidence type="ECO:0000256" key="5">
    <source>
        <dbReference type="ARBA" id="ARBA00022801"/>
    </source>
</evidence>
<dbReference type="InterPro" id="IPR018525">
    <property type="entry name" value="MCM_CS"/>
</dbReference>
<evidence type="ECO:0000313" key="13">
    <source>
        <dbReference type="EMBL" id="OAG29628.1"/>
    </source>
</evidence>
<dbReference type="EMBL" id="LTDL01000040">
    <property type="protein sequence ID" value="OAG29628.1"/>
    <property type="molecule type" value="Genomic_DNA"/>
</dbReference>
<dbReference type="GO" id="GO:0043596">
    <property type="term" value="C:nuclear replication fork"/>
    <property type="evidence" value="ECO:0007669"/>
    <property type="project" value="UniProtKB-ARBA"/>
</dbReference>
<dbReference type="InterPro" id="IPR027417">
    <property type="entry name" value="P-loop_NTPase"/>
</dbReference>
<dbReference type="GO" id="GO:0006271">
    <property type="term" value="P:DNA strand elongation involved in DNA replication"/>
    <property type="evidence" value="ECO:0007669"/>
    <property type="project" value="TreeGrafter"/>
</dbReference>
<evidence type="ECO:0000256" key="8">
    <source>
        <dbReference type="ARBA" id="ARBA00023125"/>
    </source>
</evidence>
<dbReference type="PANTHER" id="PTHR11630">
    <property type="entry name" value="DNA REPLICATION LICENSING FACTOR MCM FAMILY MEMBER"/>
    <property type="match status" value="1"/>
</dbReference>